<name>A0AAW9RV00_9BACT</name>
<dbReference type="Proteomes" id="UP001403385">
    <property type="component" value="Unassembled WGS sequence"/>
</dbReference>
<dbReference type="RefSeq" id="WP_346820290.1">
    <property type="nucleotide sequence ID" value="NZ_JBDKWZ010000003.1"/>
</dbReference>
<organism evidence="2 3">
    <name type="scientific">Rapidithrix thailandica</name>
    <dbReference type="NCBI Taxonomy" id="413964"/>
    <lineage>
        <taxon>Bacteria</taxon>
        <taxon>Pseudomonadati</taxon>
        <taxon>Bacteroidota</taxon>
        <taxon>Cytophagia</taxon>
        <taxon>Cytophagales</taxon>
        <taxon>Flammeovirgaceae</taxon>
        <taxon>Rapidithrix</taxon>
    </lineage>
</organism>
<reference evidence="2 3" key="1">
    <citation type="submission" date="2024-04" db="EMBL/GenBank/DDBJ databases">
        <title>Novel genus in family Flammeovirgaceae.</title>
        <authorList>
            <person name="Nguyen T.H."/>
            <person name="Vuong T.Q."/>
            <person name="Le H."/>
            <person name="Kim S.-G."/>
        </authorList>
    </citation>
    <scope>NUCLEOTIDE SEQUENCE [LARGE SCALE GENOMIC DNA]</scope>
    <source>
        <strain evidence="2 3">JCM 23209</strain>
    </source>
</reference>
<dbReference type="PANTHER" id="PTHR43072">
    <property type="entry name" value="N-ACETYLTRANSFERASE"/>
    <property type="match status" value="1"/>
</dbReference>
<dbReference type="CDD" id="cd04301">
    <property type="entry name" value="NAT_SF"/>
    <property type="match status" value="1"/>
</dbReference>
<feature type="domain" description="N-acetyltransferase" evidence="1">
    <location>
        <begin position="89"/>
        <end position="238"/>
    </location>
</feature>
<dbReference type="SUPFAM" id="SSF55729">
    <property type="entry name" value="Acyl-CoA N-acyltransferases (Nat)"/>
    <property type="match status" value="1"/>
</dbReference>
<evidence type="ECO:0000313" key="2">
    <source>
        <dbReference type="EMBL" id="MEN7547502.1"/>
    </source>
</evidence>
<proteinExistence type="predicted"/>
<dbReference type="InterPro" id="IPR016181">
    <property type="entry name" value="Acyl_CoA_acyltransferase"/>
</dbReference>
<dbReference type="GO" id="GO:0016747">
    <property type="term" value="F:acyltransferase activity, transferring groups other than amino-acyl groups"/>
    <property type="evidence" value="ECO:0007669"/>
    <property type="project" value="InterPro"/>
</dbReference>
<protein>
    <submittedName>
        <fullName evidence="2">GNAT family N-acetyltransferase</fullName>
    </submittedName>
</protein>
<evidence type="ECO:0000259" key="1">
    <source>
        <dbReference type="PROSITE" id="PS51186"/>
    </source>
</evidence>
<dbReference type="EMBL" id="JBDKWZ010000003">
    <property type="protein sequence ID" value="MEN7547502.1"/>
    <property type="molecule type" value="Genomic_DNA"/>
</dbReference>
<accession>A0AAW9RV00</accession>
<dbReference type="Pfam" id="PF00583">
    <property type="entry name" value="Acetyltransf_1"/>
    <property type="match status" value="1"/>
</dbReference>
<dbReference type="Gene3D" id="3.40.630.30">
    <property type="match status" value="1"/>
</dbReference>
<dbReference type="PROSITE" id="PS51186">
    <property type="entry name" value="GNAT"/>
    <property type="match status" value="1"/>
</dbReference>
<sequence>MRERSFYHHLPWDSDFFGIQVARLEVPAPGLAKALSLLKTEGTDLVYWSTPEAHTGIEQVLETYGGQMVVERLTMINRSLPKTYASPNVTMYPEKEACHTLLALGEKCGQCSRYYHDPFIKRQQVDALYRLWVVNSLRGPLANGILVYKDHHRIVGMLSVKVEGDIGYMGIMAVEDEYRGRGVGKALLQTAIHWFAEQGIQQAYMVTQQGNIPTKSLFEKFGFEEQRKELFYHFWLQK</sequence>
<dbReference type="AlphaFoldDB" id="A0AAW9RV00"/>
<dbReference type="InterPro" id="IPR000182">
    <property type="entry name" value="GNAT_dom"/>
</dbReference>
<evidence type="ECO:0000313" key="3">
    <source>
        <dbReference type="Proteomes" id="UP001403385"/>
    </source>
</evidence>
<gene>
    <name evidence="2" type="ORF">AAG747_06265</name>
</gene>
<comment type="caution">
    <text evidence="2">The sequence shown here is derived from an EMBL/GenBank/DDBJ whole genome shotgun (WGS) entry which is preliminary data.</text>
</comment>
<keyword evidence="3" id="KW-1185">Reference proteome</keyword>